<accession>A0A4R6Y3G8</accession>
<dbReference type="GO" id="GO:0008808">
    <property type="term" value="F:cardiolipin synthase activity"/>
    <property type="evidence" value="ECO:0007669"/>
    <property type="project" value="UniProtKB-UniRule"/>
</dbReference>
<evidence type="ECO:0000256" key="13">
    <source>
        <dbReference type="SAM" id="Phobius"/>
    </source>
</evidence>
<dbReference type="EC" id="2.7.8.-" evidence="12"/>
<dbReference type="PROSITE" id="PS50035">
    <property type="entry name" value="PLD"/>
    <property type="match status" value="2"/>
</dbReference>
<reference evidence="15 16" key="1">
    <citation type="submission" date="2019-03" db="EMBL/GenBank/DDBJ databases">
        <title>Genomic Encyclopedia of Type Strains, Phase IV (KMG-IV): sequencing the most valuable type-strain genomes for metagenomic binning, comparative biology and taxonomic classification.</title>
        <authorList>
            <person name="Goeker M."/>
        </authorList>
    </citation>
    <scope>NUCLEOTIDE SEQUENCE [LARGE SCALE GENOMIC DNA]</scope>
    <source>
        <strain evidence="15 16">DSM 102852</strain>
    </source>
</reference>
<dbReference type="Proteomes" id="UP000294480">
    <property type="component" value="Unassembled WGS sequence"/>
</dbReference>
<dbReference type="Pfam" id="PF13091">
    <property type="entry name" value="PLDc_2"/>
    <property type="match status" value="2"/>
</dbReference>
<evidence type="ECO:0000256" key="1">
    <source>
        <dbReference type="ARBA" id="ARBA00004651"/>
    </source>
</evidence>
<keyword evidence="5 13" id="KW-0812">Transmembrane</keyword>
<dbReference type="InterPro" id="IPR022924">
    <property type="entry name" value="Cardiolipin_synthase"/>
</dbReference>
<dbReference type="PANTHER" id="PTHR21248">
    <property type="entry name" value="CARDIOLIPIN SYNTHASE"/>
    <property type="match status" value="1"/>
</dbReference>
<evidence type="ECO:0000256" key="6">
    <source>
        <dbReference type="ARBA" id="ARBA00022737"/>
    </source>
</evidence>
<feature type="domain" description="PLD phosphodiesterase" evidence="14">
    <location>
        <begin position="215"/>
        <end position="242"/>
    </location>
</feature>
<feature type="domain" description="PLD phosphodiesterase" evidence="14">
    <location>
        <begin position="391"/>
        <end position="418"/>
    </location>
</feature>
<evidence type="ECO:0000313" key="16">
    <source>
        <dbReference type="Proteomes" id="UP000294480"/>
    </source>
</evidence>
<name>A0A4R6Y3G8_9BURK</name>
<evidence type="ECO:0000256" key="12">
    <source>
        <dbReference type="NCBIfam" id="TIGR04265"/>
    </source>
</evidence>
<keyword evidence="8" id="KW-0443">Lipid metabolism</keyword>
<comment type="caution">
    <text evidence="15">The sequence shown here is derived from an EMBL/GenBank/DDBJ whole genome shotgun (WGS) entry which is preliminary data.</text>
</comment>
<evidence type="ECO:0000256" key="9">
    <source>
        <dbReference type="ARBA" id="ARBA00023136"/>
    </source>
</evidence>
<keyword evidence="11" id="KW-1208">Phospholipid metabolism</keyword>
<sequence length="478" mass="53790">MTWTTCLVVLNYAIALYVLGRVMLRPYREPASRVAWMLVIAGVPVFGILFYFMFGETNIGFERAERMRKIQSSLFQQSKASLHEPFDVDIPERYQQLFRIAQSVNGFMPVGGNHGEIMANSEKTIDALVKDIDEAQHHVHLLFYIWLADTSGLKVIDALCRAAGRGVVCRVLADALGSRSLIDSTYWEQMEEAGVRVAYALPIGNPIMRMLFGRIDLRNHRKIMVIDNRITYCGSQNCADAAFSPKPKYAPWVDTVVRFTGPIVLQNQRLFASDWQLATHENLETLWLLEETTKAQNCPALVIGTGPTERHSAMPDVFLTLIACARDELIITTPYFVPNESIFNALCIAARSGASVTLNVPRRNDSWIVAAASRSYYQALLKAGVKIYEYTGGLLHAKLLTIDGEVTMLGSANLDRRSFDLNYENNIVLYDKTLTQTIIERQQGYIDASVRVTLSEVEEWTKPKLLWYNTVATMGPVL</sequence>
<keyword evidence="4" id="KW-0808">Transferase</keyword>
<keyword evidence="9 13" id="KW-0472">Membrane</keyword>
<gene>
    <name evidence="15" type="ORF">DFR44_11340</name>
</gene>
<evidence type="ECO:0000256" key="7">
    <source>
        <dbReference type="ARBA" id="ARBA00022989"/>
    </source>
</evidence>
<dbReference type="GO" id="GO:0005886">
    <property type="term" value="C:plasma membrane"/>
    <property type="evidence" value="ECO:0007669"/>
    <property type="project" value="UniProtKB-SubCell"/>
</dbReference>
<evidence type="ECO:0000256" key="5">
    <source>
        <dbReference type="ARBA" id="ARBA00022692"/>
    </source>
</evidence>
<keyword evidence="2" id="KW-1003">Cell membrane</keyword>
<dbReference type="Gene3D" id="3.30.870.10">
    <property type="entry name" value="Endonuclease Chain A"/>
    <property type="match status" value="2"/>
</dbReference>
<evidence type="ECO:0000256" key="10">
    <source>
        <dbReference type="ARBA" id="ARBA00023209"/>
    </source>
</evidence>
<keyword evidence="10" id="KW-0594">Phospholipid biosynthesis</keyword>
<evidence type="ECO:0000256" key="8">
    <source>
        <dbReference type="ARBA" id="ARBA00023098"/>
    </source>
</evidence>
<dbReference type="InterPro" id="IPR027379">
    <property type="entry name" value="CLS_N"/>
</dbReference>
<feature type="transmembrane region" description="Helical" evidence="13">
    <location>
        <begin position="36"/>
        <end position="54"/>
    </location>
</feature>
<keyword evidence="7 13" id="KW-1133">Transmembrane helix</keyword>
<dbReference type="InterPro" id="IPR001736">
    <property type="entry name" value="PLipase_D/transphosphatidylase"/>
</dbReference>
<dbReference type="OrthoDB" id="9762009at2"/>
<protein>
    <recommendedName>
        <fullName evidence="12">Cardiolipin synthase</fullName>
        <ecNumber evidence="12">2.7.8.-</ecNumber>
    </recommendedName>
</protein>
<dbReference type="NCBIfam" id="TIGR04265">
    <property type="entry name" value="bac_cardiolipin"/>
    <property type="match status" value="1"/>
</dbReference>
<dbReference type="SUPFAM" id="SSF56024">
    <property type="entry name" value="Phospholipase D/nuclease"/>
    <property type="match status" value="2"/>
</dbReference>
<dbReference type="Pfam" id="PF13396">
    <property type="entry name" value="PLDc_N"/>
    <property type="match status" value="1"/>
</dbReference>
<evidence type="ECO:0000256" key="2">
    <source>
        <dbReference type="ARBA" id="ARBA00022475"/>
    </source>
</evidence>
<evidence type="ECO:0000256" key="4">
    <source>
        <dbReference type="ARBA" id="ARBA00022679"/>
    </source>
</evidence>
<keyword evidence="3" id="KW-0444">Lipid biosynthesis</keyword>
<dbReference type="CDD" id="cd09152">
    <property type="entry name" value="PLDc_EcCLS_like_1"/>
    <property type="match status" value="1"/>
</dbReference>
<keyword evidence="16" id="KW-1185">Reference proteome</keyword>
<dbReference type="PANTHER" id="PTHR21248:SF22">
    <property type="entry name" value="PHOSPHOLIPASE D"/>
    <property type="match status" value="1"/>
</dbReference>
<evidence type="ECO:0000259" key="14">
    <source>
        <dbReference type="PROSITE" id="PS50035"/>
    </source>
</evidence>
<dbReference type="SMART" id="SM00155">
    <property type="entry name" value="PLDc"/>
    <property type="match status" value="2"/>
</dbReference>
<dbReference type="RefSeq" id="WP_133620527.1">
    <property type="nucleotide sequence ID" value="NZ_SNZE01000013.1"/>
</dbReference>
<dbReference type="EMBL" id="SNZE01000013">
    <property type="protein sequence ID" value="TDR31087.1"/>
    <property type="molecule type" value="Genomic_DNA"/>
</dbReference>
<keyword evidence="6" id="KW-0677">Repeat</keyword>
<organism evidence="15 16">
    <name type="scientific">Hydromonas duriensis</name>
    <dbReference type="NCBI Taxonomy" id="1527608"/>
    <lineage>
        <taxon>Bacteria</taxon>
        <taxon>Pseudomonadati</taxon>
        <taxon>Pseudomonadota</taxon>
        <taxon>Betaproteobacteria</taxon>
        <taxon>Burkholderiales</taxon>
        <taxon>Burkholderiaceae</taxon>
        <taxon>Hydromonas</taxon>
    </lineage>
</organism>
<dbReference type="GO" id="GO:0032049">
    <property type="term" value="P:cardiolipin biosynthetic process"/>
    <property type="evidence" value="ECO:0007669"/>
    <property type="project" value="UniProtKB-UniRule"/>
</dbReference>
<proteinExistence type="predicted"/>
<dbReference type="InterPro" id="IPR025202">
    <property type="entry name" value="PLD-like_dom"/>
</dbReference>
<dbReference type="AlphaFoldDB" id="A0A4R6Y3G8"/>
<dbReference type="CDD" id="cd09158">
    <property type="entry name" value="PLDc_EcCLS_like_2"/>
    <property type="match status" value="1"/>
</dbReference>
<feature type="transmembrane region" description="Helical" evidence="13">
    <location>
        <begin position="6"/>
        <end position="24"/>
    </location>
</feature>
<evidence type="ECO:0000256" key="3">
    <source>
        <dbReference type="ARBA" id="ARBA00022516"/>
    </source>
</evidence>
<comment type="subcellular location">
    <subcellularLocation>
        <location evidence="1">Cell membrane</location>
        <topology evidence="1">Multi-pass membrane protein</topology>
    </subcellularLocation>
</comment>
<evidence type="ECO:0000256" key="11">
    <source>
        <dbReference type="ARBA" id="ARBA00023264"/>
    </source>
</evidence>
<evidence type="ECO:0000313" key="15">
    <source>
        <dbReference type="EMBL" id="TDR31087.1"/>
    </source>
</evidence>